<feature type="transmembrane region" description="Helical" evidence="1">
    <location>
        <begin position="100"/>
        <end position="123"/>
    </location>
</feature>
<accession>A0A366WWE8</accession>
<keyword evidence="1" id="KW-0812">Transmembrane</keyword>
<dbReference type="EMBL" id="QOCE01000040">
    <property type="protein sequence ID" value="RBW52432.1"/>
    <property type="molecule type" value="Genomic_DNA"/>
</dbReference>
<reference evidence="2 3" key="1">
    <citation type="submission" date="2018-07" db="EMBL/GenBank/DDBJ databases">
        <title>Modular assembly of carbohydrate-degrading microbial communities in the ocean.</title>
        <authorList>
            <person name="Enke T.N."/>
            <person name="Datta M.S."/>
            <person name="Schwartzman J.A."/>
            <person name="Cermak N."/>
            <person name="Schmitz D.A."/>
            <person name="Barrere J."/>
            <person name="Cordero O.X."/>
        </authorList>
    </citation>
    <scope>NUCLEOTIDE SEQUENCE [LARGE SCALE GENOMIC DNA]</scope>
    <source>
        <strain evidence="2 3">C3M10</strain>
    </source>
</reference>
<feature type="transmembrane region" description="Helical" evidence="1">
    <location>
        <begin position="6"/>
        <end position="25"/>
    </location>
</feature>
<dbReference type="OrthoDB" id="7862453at2"/>
<evidence type="ECO:0000313" key="2">
    <source>
        <dbReference type="EMBL" id="RBW52432.1"/>
    </source>
</evidence>
<dbReference type="Proteomes" id="UP000252706">
    <property type="component" value="Unassembled WGS sequence"/>
</dbReference>
<organism evidence="2 3">
    <name type="scientific">Phaeobacter gallaeciensis</name>
    <dbReference type="NCBI Taxonomy" id="60890"/>
    <lineage>
        <taxon>Bacteria</taxon>
        <taxon>Pseudomonadati</taxon>
        <taxon>Pseudomonadota</taxon>
        <taxon>Alphaproteobacteria</taxon>
        <taxon>Rhodobacterales</taxon>
        <taxon>Roseobacteraceae</taxon>
        <taxon>Phaeobacter</taxon>
    </lineage>
</organism>
<sequence>MPQLFSILSGAPLWVWPLLVFLIYFGLKATLTRTVPTWPLFVLPLLGVLSVNAVNGLSPAASIWVLFGLAYIVGAGLGFQFQRSIVSEKSGASVTLAGEWITLLVIMVVFWMNFFGGVVRVVAPDVFAATAFHQIFAAIAGLAAGSFLGRAARVFITER</sequence>
<keyword evidence="1" id="KW-0472">Membrane</keyword>
<evidence type="ECO:0000313" key="3">
    <source>
        <dbReference type="Proteomes" id="UP000252706"/>
    </source>
</evidence>
<gene>
    <name evidence="2" type="ORF">DS909_17165</name>
</gene>
<feature type="transmembrane region" description="Helical" evidence="1">
    <location>
        <begin position="61"/>
        <end position="79"/>
    </location>
</feature>
<protein>
    <recommendedName>
        <fullName evidence="4">DUF1453 domain-containing protein</fullName>
    </recommendedName>
</protein>
<feature type="transmembrane region" description="Helical" evidence="1">
    <location>
        <begin position="135"/>
        <end position="156"/>
    </location>
</feature>
<evidence type="ECO:0008006" key="4">
    <source>
        <dbReference type="Google" id="ProtNLM"/>
    </source>
</evidence>
<keyword evidence="1" id="KW-1133">Transmembrane helix</keyword>
<proteinExistence type="predicted"/>
<dbReference type="AlphaFoldDB" id="A0A366WWE8"/>
<evidence type="ECO:0000256" key="1">
    <source>
        <dbReference type="SAM" id="Phobius"/>
    </source>
</evidence>
<comment type="caution">
    <text evidence="2">The sequence shown here is derived from an EMBL/GenBank/DDBJ whole genome shotgun (WGS) entry which is preliminary data.</text>
</comment>
<name>A0A366WWE8_9RHOB</name>
<dbReference type="RefSeq" id="WP_113824706.1">
    <property type="nucleotide sequence ID" value="NZ_QOCE01000040.1"/>
</dbReference>
<feature type="transmembrane region" description="Helical" evidence="1">
    <location>
        <begin position="37"/>
        <end position="55"/>
    </location>
</feature>